<dbReference type="InterPro" id="IPR003772">
    <property type="entry name" value="YceD"/>
</dbReference>
<dbReference type="Proteomes" id="UP000644749">
    <property type="component" value="Unassembled WGS sequence"/>
</dbReference>
<dbReference type="Pfam" id="PF02620">
    <property type="entry name" value="YceD"/>
    <property type="match status" value="1"/>
</dbReference>
<sequence length="176" mass="18853">MTAPANQPERLRVAHLNPRAPTSFSLTPDADRCAAIAAELGIPALSRLTFAGEIRAEGGEAWALTGRLRARVTQPCVVTLKPVKTDLDEQVERHYSPHVTAPEGDEIKMPDDTLEPLGQFIDLGAVMIEELALALPDYPRADGAELAAPPADDAPDTRRPFAGLDKLLGSRDADKG</sequence>
<protein>
    <submittedName>
        <fullName evidence="2">DUF177 domain-containing protein</fullName>
    </submittedName>
</protein>
<accession>A0ABS1S2Z0</accession>
<organism evidence="2 3">
    <name type="scientific">Paracoccus aerius</name>
    <dbReference type="NCBI Taxonomy" id="1915382"/>
    <lineage>
        <taxon>Bacteria</taxon>
        <taxon>Pseudomonadati</taxon>
        <taxon>Pseudomonadota</taxon>
        <taxon>Alphaproteobacteria</taxon>
        <taxon>Rhodobacterales</taxon>
        <taxon>Paracoccaceae</taxon>
        <taxon>Paracoccus</taxon>
    </lineage>
</organism>
<dbReference type="RefSeq" id="WP_191309067.1">
    <property type="nucleotide sequence ID" value="NZ_BNCL01000004.1"/>
</dbReference>
<proteinExistence type="predicted"/>
<gene>
    <name evidence="2" type="ORF">JL111_06225</name>
</gene>
<dbReference type="EMBL" id="JAESHT010000004">
    <property type="protein sequence ID" value="MBL3673083.1"/>
    <property type="molecule type" value="Genomic_DNA"/>
</dbReference>
<reference evidence="2 3" key="1">
    <citation type="submission" date="2021-01" db="EMBL/GenBank/DDBJ databases">
        <title>011410 draft genome.</title>
        <authorList>
            <person name="Lang L."/>
        </authorList>
    </citation>
    <scope>NUCLEOTIDE SEQUENCE [LARGE SCALE GENOMIC DNA]</scope>
    <source>
        <strain evidence="2 3">KCTC 42845</strain>
    </source>
</reference>
<keyword evidence="3" id="KW-1185">Reference proteome</keyword>
<comment type="caution">
    <text evidence="2">The sequence shown here is derived from an EMBL/GenBank/DDBJ whole genome shotgun (WGS) entry which is preliminary data.</text>
</comment>
<evidence type="ECO:0000313" key="2">
    <source>
        <dbReference type="EMBL" id="MBL3673083.1"/>
    </source>
</evidence>
<name>A0ABS1S2Z0_9RHOB</name>
<evidence type="ECO:0000256" key="1">
    <source>
        <dbReference type="SAM" id="MobiDB-lite"/>
    </source>
</evidence>
<feature type="region of interest" description="Disordered" evidence="1">
    <location>
        <begin position="142"/>
        <end position="176"/>
    </location>
</feature>
<evidence type="ECO:0000313" key="3">
    <source>
        <dbReference type="Proteomes" id="UP000644749"/>
    </source>
</evidence>